<dbReference type="InterPro" id="IPR001789">
    <property type="entry name" value="Sig_transdc_resp-reg_receiver"/>
</dbReference>
<dbReference type="CDD" id="cd00130">
    <property type="entry name" value="PAS"/>
    <property type="match status" value="1"/>
</dbReference>
<sequence length="259" mass="28532">MDAAGDDTTQYRVLVVDDDEEVAATISLYLEDGTNLETVIETSADDALDRLEDADIHCVISDYQMPRATGIDLLEDIREDYPALPFLLFTARGSELVASKAISAGATDYLPKGSPEKYDLLANRTQNAIEQAAARADLERAKARFDALVKNTEYTVVTIDETSRIEYVNDAVEDLLGYAPGDLDGEPLDTIIPERLAGTHEQAVEDYLETGEKHVDWDGTEFPAVHADGTELTVEIAFDEYETRSAGRLFTGVMRRADD</sequence>
<proteinExistence type="predicted"/>
<dbReference type="Pfam" id="PF13426">
    <property type="entry name" value="PAS_9"/>
    <property type="match status" value="1"/>
</dbReference>
<dbReference type="PROSITE" id="PS50110">
    <property type="entry name" value="RESPONSE_REGULATORY"/>
    <property type="match status" value="1"/>
</dbReference>
<dbReference type="RefSeq" id="WP_227260933.1">
    <property type="nucleotide sequence ID" value="NZ_BAAADU010000002.1"/>
</dbReference>
<dbReference type="PANTHER" id="PTHR44591:SF25">
    <property type="entry name" value="CHEMOTAXIS TWO-COMPONENT RESPONSE REGULATOR"/>
    <property type="match status" value="1"/>
</dbReference>
<dbReference type="Proteomes" id="UP001500194">
    <property type="component" value="Unassembled WGS sequence"/>
</dbReference>
<dbReference type="SUPFAM" id="SSF52172">
    <property type="entry name" value="CheY-like"/>
    <property type="match status" value="1"/>
</dbReference>
<name>A0AAV3T1X3_9EURY</name>
<protein>
    <recommendedName>
        <fullName evidence="7">HTR-like protein</fullName>
    </recommendedName>
</protein>
<organism evidence="5 6">
    <name type="scientific">Salarchaeum japonicum</name>
    <dbReference type="NCBI Taxonomy" id="555573"/>
    <lineage>
        <taxon>Archaea</taxon>
        <taxon>Methanobacteriati</taxon>
        <taxon>Methanobacteriota</taxon>
        <taxon>Stenosarchaea group</taxon>
        <taxon>Halobacteria</taxon>
        <taxon>Halobacteriales</taxon>
        <taxon>Halobacteriaceae</taxon>
    </lineage>
</organism>
<dbReference type="GO" id="GO:0000160">
    <property type="term" value="P:phosphorelay signal transduction system"/>
    <property type="evidence" value="ECO:0007669"/>
    <property type="project" value="InterPro"/>
</dbReference>
<evidence type="ECO:0008006" key="7">
    <source>
        <dbReference type="Google" id="ProtNLM"/>
    </source>
</evidence>
<dbReference type="Pfam" id="PF00072">
    <property type="entry name" value="Response_reg"/>
    <property type="match status" value="1"/>
</dbReference>
<gene>
    <name evidence="5" type="ORF">GCM10009019_13800</name>
</gene>
<dbReference type="PANTHER" id="PTHR44591">
    <property type="entry name" value="STRESS RESPONSE REGULATOR PROTEIN 1"/>
    <property type="match status" value="1"/>
</dbReference>
<feature type="domain" description="Response regulatory" evidence="3">
    <location>
        <begin position="12"/>
        <end position="127"/>
    </location>
</feature>
<dbReference type="InterPro" id="IPR000014">
    <property type="entry name" value="PAS"/>
</dbReference>
<dbReference type="EMBL" id="BAAADU010000002">
    <property type="protein sequence ID" value="GAA0651966.1"/>
    <property type="molecule type" value="Genomic_DNA"/>
</dbReference>
<dbReference type="NCBIfam" id="TIGR00229">
    <property type="entry name" value="sensory_box"/>
    <property type="match status" value="1"/>
</dbReference>
<dbReference type="InterPro" id="IPR035965">
    <property type="entry name" value="PAS-like_dom_sf"/>
</dbReference>
<evidence type="ECO:0000313" key="5">
    <source>
        <dbReference type="EMBL" id="GAA0651966.1"/>
    </source>
</evidence>
<accession>A0AAV3T1X3</accession>
<dbReference type="AlphaFoldDB" id="A0AAV3T1X3"/>
<evidence type="ECO:0000256" key="2">
    <source>
        <dbReference type="PROSITE-ProRule" id="PRU00169"/>
    </source>
</evidence>
<dbReference type="PROSITE" id="PS50112">
    <property type="entry name" value="PAS"/>
    <property type="match status" value="1"/>
</dbReference>
<evidence type="ECO:0000256" key="1">
    <source>
        <dbReference type="ARBA" id="ARBA00022553"/>
    </source>
</evidence>
<comment type="caution">
    <text evidence="5">The sequence shown here is derived from an EMBL/GenBank/DDBJ whole genome shotgun (WGS) entry which is preliminary data.</text>
</comment>
<dbReference type="CDD" id="cd00156">
    <property type="entry name" value="REC"/>
    <property type="match status" value="1"/>
</dbReference>
<dbReference type="GeneID" id="68573947"/>
<dbReference type="SMART" id="SM00448">
    <property type="entry name" value="REC"/>
    <property type="match status" value="1"/>
</dbReference>
<evidence type="ECO:0000259" key="4">
    <source>
        <dbReference type="PROSITE" id="PS50112"/>
    </source>
</evidence>
<dbReference type="InterPro" id="IPR050595">
    <property type="entry name" value="Bact_response_regulator"/>
</dbReference>
<dbReference type="Gene3D" id="3.40.50.2300">
    <property type="match status" value="1"/>
</dbReference>
<dbReference type="SMART" id="SM00091">
    <property type="entry name" value="PAS"/>
    <property type="match status" value="1"/>
</dbReference>
<reference evidence="5 6" key="1">
    <citation type="journal article" date="2019" name="Int. J. Syst. Evol. Microbiol.">
        <title>The Global Catalogue of Microorganisms (GCM) 10K type strain sequencing project: providing services to taxonomists for standard genome sequencing and annotation.</title>
        <authorList>
            <consortium name="The Broad Institute Genomics Platform"/>
            <consortium name="The Broad Institute Genome Sequencing Center for Infectious Disease"/>
            <person name="Wu L."/>
            <person name="Ma J."/>
        </authorList>
    </citation>
    <scope>NUCLEOTIDE SEQUENCE [LARGE SCALE GENOMIC DNA]</scope>
    <source>
        <strain evidence="5 6">JCM 16327</strain>
    </source>
</reference>
<keyword evidence="6" id="KW-1185">Reference proteome</keyword>
<evidence type="ECO:0000313" key="6">
    <source>
        <dbReference type="Proteomes" id="UP001500194"/>
    </source>
</evidence>
<evidence type="ECO:0000259" key="3">
    <source>
        <dbReference type="PROSITE" id="PS50110"/>
    </source>
</evidence>
<dbReference type="InterPro" id="IPR011006">
    <property type="entry name" value="CheY-like_superfamily"/>
</dbReference>
<dbReference type="SUPFAM" id="SSF55785">
    <property type="entry name" value="PYP-like sensor domain (PAS domain)"/>
    <property type="match status" value="1"/>
</dbReference>
<feature type="modified residue" description="4-aspartylphosphate" evidence="2">
    <location>
        <position position="62"/>
    </location>
</feature>
<dbReference type="Gene3D" id="3.30.450.20">
    <property type="entry name" value="PAS domain"/>
    <property type="match status" value="1"/>
</dbReference>
<feature type="domain" description="PAS" evidence="4">
    <location>
        <begin position="141"/>
        <end position="211"/>
    </location>
</feature>
<keyword evidence="1 2" id="KW-0597">Phosphoprotein</keyword>